<evidence type="ECO:0000256" key="6">
    <source>
        <dbReference type="PROSITE-ProRule" id="PRU10141"/>
    </source>
</evidence>
<evidence type="ECO:0000256" key="5">
    <source>
        <dbReference type="ARBA" id="ARBA00022840"/>
    </source>
</evidence>
<keyword evidence="4" id="KW-0418">Kinase</keyword>
<evidence type="ECO:0000256" key="1">
    <source>
        <dbReference type="ARBA" id="ARBA00012513"/>
    </source>
</evidence>
<accession>A0A6B2LDL9</accession>
<evidence type="ECO:0000256" key="3">
    <source>
        <dbReference type="ARBA" id="ARBA00022741"/>
    </source>
</evidence>
<dbReference type="InterPro" id="IPR000719">
    <property type="entry name" value="Prot_kinase_dom"/>
</dbReference>
<dbReference type="SUPFAM" id="SSF56112">
    <property type="entry name" value="Protein kinase-like (PK-like)"/>
    <property type="match status" value="1"/>
</dbReference>
<evidence type="ECO:0000259" key="8">
    <source>
        <dbReference type="PROSITE" id="PS50011"/>
    </source>
</evidence>
<dbReference type="PRINTS" id="PR00109">
    <property type="entry name" value="TYRKINASE"/>
</dbReference>
<evidence type="ECO:0000256" key="2">
    <source>
        <dbReference type="ARBA" id="ARBA00022527"/>
    </source>
</evidence>
<dbReference type="GO" id="GO:0004674">
    <property type="term" value="F:protein serine/threonine kinase activity"/>
    <property type="evidence" value="ECO:0007669"/>
    <property type="project" value="UniProtKB-KW"/>
</dbReference>
<dbReference type="EMBL" id="GIBP01006170">
    <property type="protein sequence ID" value="NDV35139.1"/>
    <property type="molecule type" value="Transcribed_RNA"/>
</dbReference>
<dbReference type="InterPro" id="IPR050629">
    <property type="entry name" value="STE20/SPS1-PAK"/>
</dbReference>
<keyword evidence="2 7" id="KW-0723">Serine/threonine-protein kinase</keyword>
<protein>
    <recommendedName>
        <fullName evidence="1">non-specific serine/threonine protein kinase</fullName>
        <ecNumber evidence="1">2.7.11.1</ecNumber>
    </recommendedName>
</protein>
<evidence type="ECO:0000256" key="4">
    <source>
        <dbReference type="ARBA" id="ARBA00022777"/>
    </source>
</evidence>
<dbReference type="Pfam" id="PF00069">
    <property type="entry name" value="Pkinase"/>
    <property type="match status" value="1"/>
</dbReference>
<dbReference type="GO" id="GO:0005737">
    <property type="term" value="C:cytoplasm"/>
    <property type="evidence" value="ECO:0007669"/>
    <property type="project" value="TreeGrafter"/>
</dbReference>
<dbReference type="InterPro" id="IPR001245">
    <property type="entry name" value="Ser-Thr/Tyr_kinase_cat_dom"/>
</dbReference>
<dbReference type="InterPro" id="IPR008271">
    <property type="entry name" value="Ser/Thr_kinase_AS"/>
</dbReference>
<feature type="binding site" evidence="6">
    <location>
        <position position="28"/>
    </location>
    <ligand>
        <name>ATP</name>
        <dbReference type="ChEBI" id="CHEBI:30616"/>
    </ligand>
</feature>
<dbReference type="AlphaFoldDB" id="A0A6B2LDL9"/>
<dbReference type="FunFam" id="1.10.510.10:FF:000571">
    <property type="entry name" value="Maternal embryonic leucine zipper kinase"/>
    <property type="match status" value="1"/>
</dbReference>
<dbReference type="PROSITE" id="PS00108">
    <property type="entry name" value="PROTEIN_KINASE_ST"/>
    <property type="match status" value="1"/>
</dbReference>
<comment type="similarity">
    <text evidence="7">Belongs to the protein kinase superfamily.</text>
</comment>
<proteinExistence type="inferred from homology"/>
<organism evidence="9">
    <name type="scientific">Arcella intermedia</name>
    <dbReference type="NCBI Taxonomy" id="1963864"/>
    <lineage>
        <taxon>Eukaryota</taxon>
        <taxon>Amoebozoa</taxon>
        <taxon>Tubulinea</taxon>
        <taxon>Elardia</taxon>
        <taxon>Arcellinida</taxon>
        <taxon>Sphaerothecina</taxon>
        <taxon>Arcellidae</taxon>
        <taxon>Arcella</taxon>
    </lineage>
</organism>
<dbReference type="Gene3D" id="1.10.510.10">
    <property type="entry name" value="Transferase(Phosphotransferase) domain 1"/>
    <property type="match status" value="1"/>
</dbReference>
<dbReference type="SMART" id="SM00220">
    <property type="entry name" value="S_TKc"/>
    <property type="match status" value="1"/>
</dbReference>
<dbReference type="GO" id="GO:0005524">
    <property type="term" value="F:ATP binding"/>
    <property type="evidence" value="ECO:0007669"/>
    <property type="project" value="UniProtKB-UniRule"/>
</dbReference>
<dbReference type="InterPro" id="IPR011009">
    <property type="entry name" value="Kinase-like_dom_sf"/>
</dbReference>
<keyword evidence="5 6" id="KW-0067">ATP-binding</keyword>
<sequence length="260" mass="29676">MNEELGKGQFAVVYKGFNIETGERVAVKYIDKDAVDVTKLPTLRREAELLQKLNHSNIVKIYHFEESKKKLALVLEFMDRGSLQQILKKYGTLPEETVSVLTRESLNGLNYLHQEGIIHRDIKAGNILINEKAQVKLADFGTAKPEDQNKNFTVIGTPYWMAPEVIELTGVGAKSDVWSLGCTVLELLIGHPPYFDLSTMQALFFNRGRRPSSHSTWAKQRIRTFSTSMFYKRSKKKTFSSDSAFSSLDFEKSSYYIYIN</sequence>
<evidence type="ECO:0000313" key="9">
    <source>
        <dbReference type="EMBL" id="NDV35139.1"/>
    </source>
</evidence>
<evidence type="ECO:0000256" key="7">
    <source>
        <dbReference type="RuleBase" id="RU000304"/>
    </source>
</evidence>
<dbReference type="PROSITE" id="PS50011">
    <property type="entry name" value="PROTEIN_KINASE_DOM"/>
    <property type="match status" value="1"/>
</dbReference>
<name>A0A6B2LDL9_9EUKA</name>
<reference evidence="9" key="1">
    <citation type="journal article" date="2020" name="J. Eukaryot. Microbiol.">
        <title>De novo Sequencing, Assembly and Annotation of the Transcriptome for the Free-Living Testate Amoeba Arcella intermedia.</title>
        <authorList>
            <person name="Ribeiro G.M."/>
            <person name="Porfirio-Sousa A.L."/>
            <person name="Maurer-Alcala X.X."/>
            <person name="Katz L.A."/>
            <person name="Lahr D.J.G."/>
        </authorList>
    </citation>
    <scope>NUCLEOTIDE SEQUENCE</scope>
</reference>
<dbReference type="EC" id="2.7.11.1" evidence="1"/>
<feature type="domain" description="Protein kinase" evidence="8">
    <location>
        <begin position="1"/>
        <end position="260"/>
    </location>
</feature>
<dbReference type="InterPro" id="IPR017441">
    <property type="entry name" value="Protein_kinase_ATP_BS"/>
</dbReference>
<keyword evidence="4" id="KW-0808">Transferase</keyword>
<keyword evidence="3 6" id="KW-0547">Nucleotide-binding</keyword>
<dbReference type="PROSITE" id="PS00107">
    <property type="entry name" value="PROTEIN_KINASE_ATP"/>
    <property type="match status" value="1"/>
</dbReference>
<dbReference type="PANTHER" id="PTHR48012">
    <property type="entry name" value="STERILE20-LIKE KINASE, ISOFORM B-RELATED"/>
    <property type="match status" value="1"/>
</dbReference>
<dbReference type="PANTHER" id="PTHR48012:SF26">
    <property type="entry name" value="SERINE_THREONINE-PROTEIN KINASE DDB_G0283821-RELATED"/>
    <property type="match status" value="1"/>
</dbReference>